<dbReference type="NCBIfam" id="TIGR00254">
    <property type="entry name" value="GGDEF"/>
    <property type="match status" value="1"/>
</dbReference>
<evidence type="ECO:0000259" key="2">
    <source>
        <dbReference type="PROSITE" id="PS50883"/>
    </source>
</evidence>
<dbReference type="Pfam" id="PF00990">
    <property type="entry name" value="GGDEF"/>
    <property type="match status" value="1"/>
</dbReference>
<evidence type="ECO:0000259" key="3">
    <source>
        <dbReference type="PROSITE" id="PS50885"/>
    </source>
</evidence>
<dbReference type="Proteomes" id="UP001244552">
    <property type="component" value="Unassembled WGS sequence"/>
</dbReference>
<comment type="caution">
    <text evidence="5">The sequence shown here is derived from an EMBL/GenBank/DDBJ whole genome shotgun (WGS) entry which is preliminary data.</text>
</comment>
<dbReference type="CDD" id="cd01949">
    <property type="entry name" value="GGDEF"/>
    <property type="match status" value="1"/>
</dbReference>
<sequence>MAIPVLRSLTLKQALHAVLAASMIGLLLTGTEIAWIIARERTTVLARAEDAVALAGGPAATAAWLVDGPLAEQVLAGMPPAGAAWAEIRLGDGRLLARSAATAMPAAPLVRLAAPLLFPGDPVTAHDLYAPAGPGGDAASSDEHTAATSPAVGRLVVGRLVVSADTGRAAAGLLSDAAGALVAGALRNLLIGLAMTVVFHRLLTRPLLQIGHAVARIDPDKPYGQPLTVPAGHADDELGFVIARFNQTLTRLEREHNELRRAATRCPLTGLANRALLLDRLEHAIDLAERSKDPGAGRLAVLYVDLDRFKRINDSLGHGVGDLLLCVVAERLGASVRRSDTVGRLGGDEFLVVLERVADAAEAAMVARRLLEVVSRPADVAEHRIHIAASVGIAMHPAGQPGEKPADGIGLMRMADAAMQAAKAAGGNRFVFYSRDMTERAQARLRLEGGLRDALASRSFELVYQPKIQAAGGRLTGFEALIRWRHDGVPVSPADFIPVAEDTGMIVEIGRWVLDEACRTATRWSLDHGPVRVAVNVSARQLADPGFADLVEQVLRRHATPPDLLELEITETVIMKDVEHHLPALSRLRDRGVRIAIDDFGTGYSSLAYLRRLPVDVLKIDRSFVNDLPHAPDIASTVIALAQRLLLTTVAEGVETDEQRRWLAEAGCDCLQGYLISRPLSADAAEALVMTAFAHNDVLPMTA</sequence>
<feature type="domain" description="GGDEF" evidence="4">
    <location>
        <begin position="297"/>
        <end position="435"/>
    </location>
</feature>
<keyword evidence="1" id="KW-0812">Transmembrane</keyword>
<dbReference type="Pfam" id="PF00563">
    <property type="entry name" value="EAL"/>
    <property type="match status" value="1"/>
</dbReference>
<dbReference type="InterPro" id="IPR029787">
    <property type="entry name" value="Nucleotide_cyclase"/>
</dbReference>
<dbReference type="InterPro" id="IPR000160">
    <property type="entry name" value="GGDEF_dom"/>
</dbReference>
<keyword evidence="6" id="KW-1185">Reference proteome</keyword>
<keyword evidence="1" id="KW-0472">Membrane</keyword>
<dbReference type="SMART" id="SM00052">
    <property type="entry name" value="EAL"/>
    <property type="match status" value="1"/>
</dbReference>
<feature type="domain" description="EAL" evidence="2">
    <location>
        <begin position="444"/>
        <end position="693"/>
    </location>
</feature>
<dbReference type="CDD" id="cd01948">
    <property type="entry name" value="EAL"/>
    <property type="match status" value="1"/>
</dbReference>
<feature type="transmembrane region" description="Helical" evidence="1">
    <location>
        <begin position="14"/>
        <end position="38"/>
    </location>
</feature>
<dbReference type="PROSITE" id="PS50883">
    <property type="entry name" value="EAL"/>
    <property type="match status" value="1"/>
</dbReference>
<dbReference type="InterPro" id="IPR001633">
    <property type="entry name" value="EAL_dom"/>
</dbReference>
<evidence type="ECO:0000313" key="6">
    <source>
        <dbReference type="Proteomes" id="UP001244552"/>
    </source>
</evidence>
<dbReference type="RefSeq" id="WP_209977740.1">
    <property type="nucleotide sequence ID" value="NZ_JAGINO010000001.1"/>
</dbReference>
<protein>
    <submittedName>
        <fullName evidence="5">Diguanylate cyclase (GGDEF)-like protein</fullName>
    </submittedName>
</protein>
<keyword evidence="1" id="KW-1133">Transmembrane helix</keyword>
<proteinExistence type="predicted"/>
<dbReference type="SMART" id="SM00304">
    <property type="entry name" value="HAMP"/>
    <property type="match status" value="1"/>
</dbReference>
<organism evidence="5 6">
    <name type="scientific">Azospirillum picis</name>
    <dbReference type="NCBI Taxonomy" id="488438"/>
    <lineage>
        <taxon>Bacteria</taxon>
        <taxon>Pseudomonadati</taxon>
        <taxon>Pseudomonadota</taxon>
        <taxon>Alphaproteobacteria</taxon>
        <taxon>Rhodospirillales</taxon>
        <taxon>Azospirillaceae</taxon>
        <taxon>Azospirillum</taxon>
    </lineage>
</organism>
<dbReference type="PROSITE" id="PS50887">
    <property type="entry name" value="GGDEF"/>
    <property type="match status" value="1"/>
</dbReference>
<dbReference type="SMART" id="SM00267">
    <property type="entry name" value="GGDEF"/>
    <property type="match status" value="1"/>
</dbReference>
<reference evidence="5 6" key="1">
    <citation type="submission" date="2023-07" db="EMBL/GenBank/DDBJ databases">
        <title>Genomic Encyclopedia of Type Strains, Phase IV (KMG-IV): sequencing the most valuable type-strain genomes for metagenomic binning, comparative biology and taxonomic classification.</title>
        <authorList>
            <person name="Goeker M."/>
        </authorList>
    </citation>
    <scope>NUCLEOTIDE SEQUENCE [LARGE SCALE GENOMIC DNA]</scope>
    <source>
        <strain evidence="5 6">DSM 19922</strain>
    </source>
</reference>
<evidence type="ECO:0000313" key="5">
    <source>
        <dbReference type="EMBL" id="MDQ0531515.1"/>
    </source>
</evidence>
<dbReference type="Gene3D" id="3.20.20.450">
    <property type="entry name" value="EAL domain"/>
    <property type="match status" value="1"/>
</dbReference>
<dbReference type="InterPro" id="IPR003660">
    <property type="entry name" value="HAMP_dom"/>
</dbReference>
<evidence type="ECO:0000259" key="4">
    <source>
        <dbReference type="PROSITE" id="PS50887"/>
    </source>
</evidence>
<dbReference type="InterPro" id="IPR035919">
    <property type="entry name" value="EAL_sf"/>
</dbReference>
<dbReference type="InterPro" id="IPR052155">
    <property type="entry name" value="Biofilm_reg_signaling"/>
</dbReference>
<accession>A0ABU0MDK2</accession>
<evidence type="ECO:0000256" key="1">
    <source>
        <dbReference type="SAM" id="Phobius"/>
    </source>
</evidence>
<dbReference type="InterPro" id="IPR043128">
    <property type="entry name" value="Rev_trsase/Diguanyl_cyclase"/>
</dbReference>
<gene>
    <name evidence="5" type="ORF">QO018_000347</name>
</gene>
<dbReference type="PANTHER" id="PTHR44757">
    <property type="entry name" value="DIGUANYLATE CYCLASE DGCP"/>
    <property type="match status" value="1"/>
</dbReference>
<dbReference type="SUPFAM" id="SSF141868">
    <property type="entry name" value="EAL domain-like"/>
    <property type="match status" value="1"/>
</dbReference>
<dbReference type="PANTHER" id="PTHR44757:SF2">
    <property type="entry name" value="BIOFILM ARCHITECTURE MAINTENANCE PROTEIN MBAA"/>
    <property type="match status" value="1"/>
</dbReference>
<dbReference type="PROSITE" id="PS50885">
    <property type="entry name" value="HAMP"/>
    <property type="match status" value="1"/>
</dbReference>
<dbReference type="EMBL" id="JAUSVU010000001">
    <property type="protein sequence ID" value="MDQ0531515.1"/>
    <property type="molecule type" value="Genomic_DNA"/>
</dbReference>
<name>A0ABU0MDK2_9PROT</name>
<dbReference type="Gene3D" id="3.30.70.270">
    <property type="match status" value="1"/>
</dbReference>
<feature type="domain" description="HAMP" evidence="3">
    <location>
        <begin position="201"/>
        <end position="257"/>
    </location>
</feature>
<dbReference type="SUPFAM" id="SSF55073">
    <property type="entry name" value="Nucleotide cyclase"/>
    <property type="match status" value="1"/>
</dbReference>